<feature type="transmembrane region" description="Helical" evidence="1">
    <location>
        <begin position="20"/>
        <end position="41"/>
    </location>
</feature>
<dbReference type="AlphaFoldDB" id="A0A0F9F526"/>
<evidence type="ECO:0000256" key="1">
    <source>
        <dbReference type="SAM" id="Phobius"/>
    </source>
</evidence>
<sequence length="79" mass="8555">MKDLAYHWIVGNDTPPWIVAAARGLLTALLAAATNFFMVWSQTDDVKLLISGPSGVFLSVLTLRLAAEGIIDSWKNGKP</sequence>
<accession>A0A0F9F526</accession>
<protein>
    <submittedName>
        <fullName evidence="2">Uncharacterized protein</fullName>
    </submittedName>
</protein>
<comment type="caution">
    <text evidence="2">The sequence shown here is derived from an EMBL/GenBank/DDBJ whole genome shotgun (WGS) entry which is preliminary data.</text>
</comment>
<reference evidence="2" key="1">
    <citation type="journal article" date="2015" name="Nature">
        <title>Complex archaea that bridge the gap between prokaryotes and eukaryotes.</title>
        <authorList>
            <person name="Spang A."/>
            <person name="Saw J.H."/>
            <person name="Jorgensen S.L."/>
            <person name="Zaremba-Niedzwiedzka K."/>
            <person name="Martijn J."/>
            <person name="Lind A.E."/>
            <person name="van Eijk R."/>
            <person name="Schleper C."/>
            <person name="Guy L."/>
            <person name="Ettema T.J."/>
        </authorList>
    </citation>
    <scope>NUCLEOTIDE SEQUENCE</scope>
</reference>
<evidence type="ECO:0000313" key="2">
    <source>
        <dbReference type="EMBL" id="KKL81368.1"/>
    </source>
</evidence>
<organism evidence="2">
    <name type="scientific">marine sediment metagenome</name>
    <dbReference type="NCBI Taxonomy" id="412755"/>
    <lineage>
        <taxon>unclassified sequences</taxon>
        <taxon>metagenomes</taxon>
        <taxon>ecological metagenomes</taxon>
    </lineage>
</organism>
<dbReference type="EMBL" id="LAZR01022582">
    <property type="protein sequence ID" value="KKL81368.1"/>
    <property type="molecule type" value="Genomic_DNA"/>
</dbReference>
<keyword evidence="1" id="KW-1133">Transmembrane helix</keyword>
<keyword evidence="1" id="KW-0472">Membrane</keyword>
<gene>
    <name evidence="2" type="ORF">LCGC14_1995460</name>
</gene>
<proteinExistence type="predicted"/>
<name>A0A0F9F526_9ZZZZ</name>
<keyword evidence="1" id="KW-0812">Transmembrane</keyword>